<evidence type="ECO:0000259" key="5">
    <source>
        <dbReference type="Pfam" id="PF26011"/>
    </source>
</evidence>
<dbReference type="InterPro" id="IPR058709">
    <property type="entry name" value="BSH_RND-rel"/>
</dbReference>
<feature type="transmembrane region" description="Helical" evidence="4">
    <location>
        <begin position="39"/>
        <end position="60"/>
    </location>
</feature>
<keyword evidence="4" id="KW-0472">Membrane</keyword>
<feature type="domain" description="RND related barrel-sandwich hybrid" evidence="7">
    <location>
        <begin position="93"/>
        <end position="289"/>
    </location>
</feature>
<dbReference type="InterPro" id="IPR058729">
    <property type="entry name" value="Beta-barrel_RND-rel"/>
</dbReference>
<feature type="coiled-coil region" evidence="3">
    <location>
        <begin position="204"/>
        <end position="231"/>
    </location>
</feature>
<reference evidence="8 9" key="1">
    <citation type="submission" date="2017-04" db="EMBL/GenBank/DDBJ databases">
        <title>Monoglobus pectinilyticus 14 draft genome.</title>
        <authorList>
            <person name="Kim C."/>
            <person name="Rosendale D.I."/>
            <person name="Kelly W.J."/>
            <person name="Tannock G.W."/>
            <person name="Patchett M.L."/>
            <person name="Jordens J.Z."/>
        </authorList>
    </citation>
    <scope>NUCLEOTIDE SEQUENCE [LARGE SCALE GENOMIC DNA]</scope>
    <source>
        <strain evidence="8 9">14</strain>
    </source>
</reference>
<accession>A0A2K9P4B5</accession>
<evidence type="ECO:0000256" key="2">
    <source>
        <dbReference type="ARBA" id="ARBA00023054"/>
    </source>
</evidence>
<evidence type="ECO:0000256" key="1">
    <source>
        <dbReference type="ARBA" id="ARBA00004196"/>
    </source>
</evidence>
<name>A0A2K9P4B5_9FIRM</name>
<dbReference type="AlphaFoldDB" id="A0A2K9P4B5"/>
<keyword evidence="4" id="KW-0812">Transmembrane</keyword>
<evidence type="ECO:0000259" key="7">
    <source>
        <dbReference type="Pfam" id="PF26018"/>
    </source>
</evidence>
<dbReference type="PANTHER" id="PTHR32347">
    <property type="entry name" value="EFFLUX SYSTEM COMPONENT YKNX-RELATED"/>
    <property type="match status" value="1"/>
</dbReference>
<feature type="domain" description="RND related beta-barrel" evidence="5">
    <location>
        <begin position="293"/>
        <end position="365"/>
    </location>
</feature>
<dbReference type="Pfam" id="PF26011">
    <property type="entry name" value="Beta-barrel_RND_rel"/>
    <property type="match status" value="1"/>
</dbReference>
<evidence type="ECO:0000313" key="8">
    <source>
        <dbReference type="EMBL" id="AUO20106.1"/>
    </source>
</evidence>
<dbReference type="GO" id="GO:0030313">
    <property type="term" value="C:cell envelope"/>
    <property type="evidence" value="ECO:0007669"/>
    <property type="project" value="UniProtKB-SubCell"/>
</dbReference>
<dbReference type="InterPro" id="IPR058728">
    <property type="entry name" value="HH_RND-rel"/>
</dbReference>
<dbReference type="Proteomes" id="UP000235589">
    <property type="component" value="Chromosome"/>
</dbReference>
<dbReference type="KEGG" id="mpec:B9O19_01959"/>
<evidence type="ECO:0000256" key="4">
    <source>
        <dbReference type="SAM" id="Phobius"/>
    </source>
</evidence>
<dbReference type="InterPro" id="IPR050465">
    <property type="entry name" value="UPF0194_transport"/>
</dbReference>
<keyword evidence="2 3" id="KW-0175">Coiled coil</keyword>
<keyword evidence="9" id="KW-1185">Reference proteome</keyword>
<proteinExistence type="predicted"/>
<dbReference type="EMBL" id="CP020991">
    <property type="protein sequence ID" value="AUO20106.1"/>
    <property type="molecule type" value="Genomic_DNA"/>
</dbReference>
<gene>
    <name evidence="8" type="ORF">B9O19_01959</name>
</gene>
<dbReference type="Pfam" id="PF26018">
    <property type="entry name" value="BSH_RND_rel"/>
    <property type="match status" value="1"/>
</dbReference>
<evidence type="ECO:0000256" key="3">
    <source>
        <dbReference type="SAM" id="Coils"/>
    </source>
</evidence>
<keyword evidence="4" id="KW-1133">Transmembrane helix</keyword>
<comment type="subcellular location">
    <subcellularLocation>
        <location evidence="1">Cell envelope</location>
    </subcellularLocation>
</comment>
<organism evidence="8 9">
    <name type="scientific">Monoglobus pectinilyticus</name>
    <dbReference type="NCBI Taxonomy" id="1981510"/>
    <lineage>
        <taxon>Bacteria</taxon>
        <taxon>Bacillati</taxon>
        <taxon>Bacillota</taxon>
        <taxon>Clostridia</taxon>
        <taxon>Monoglobales</taxon>
        <taxon>Monoglobaceae</taxon>
        <taxon>Monoglobus</taxon>
    </lineage>
</organism>
<evidence type="ECO:0000259" key="6">
    <source>
        <dbReference type="Pfam" id="PF26012"/>
    </source>
</evidence>
<evidence type="ECO:0000313" key="9">
    <source>
        <dbReference type="Proteomes" id="UP000235589"/>
    </source>
</evidence>
<sequence length="445" mass="49624">MFSAIRDGLLIGGSLVANTTDNSNIRLQKRRKRDIKKRLFLIPKLIFVFLVVFLLISIFFRSGNSVSTYTALNGKIEEYVLADGYIFRDQELISSPSDGYFECLADEGERVNDGSTIAAVYKSAVDPAVTEEISQLKTKIADLEKDEAAADIYSANAVKIELNISEEAQKLTQVRDNNNFSDIVSIKHSVDDYIANKQYAVEGGKTKENRLSEMKARLDELESSIDGEREYIYAPRAGIFSSKIDGYEDVLGIEMMGDATPRYINGISKNNVTVGTTVTNGENVCKIIDNYEWYFVGLISEKEAENFKVDQSISIKFYDLSDSMVSGTVKAISKPEDGKVAITVYSTRYIDSIYTTSKVSAELLTESSEGIKVPSSSLRVIDGQQGVYVVRLGVARFVPVELLYNNKEWAIIKPVISTSYEEHLEVYDEIIINTKGIEDGKVVRQ</sequence>
<dbReference type="Pfam" id="PF26012">
    <property type="entry name" value="HH_RND_rel"/>
    <property type="match status" value="1"/>
</dbReference>
<feature type="domain" description="RND related alpha-helical hairpin" evidence="6">
    <location>
        <begin position="128"/>
        <end position="226"/>
    </location>
</feature>
<protein>
    <submittedName>
        <fullName evidence="8">Uncharacterized protein</fullName>
    </submittedName>
</protein>